<dbReference type="Proteomes" id="UP000023772">
    <property type="component" value="Chromosome"/>
</dbReference>
<evidence type="ECO:0000256" key="3">
    <source>
        <dbReference type="ARBA" id="ARBA00022692"/>
    </source>
</evidence>
<dbReference type="Pfam" id="PF07694">
    <property type="entry name" value="5TM-5TMR_LYT"/>
    <property type="match status" value="1"/>
</dbReference>
<sequence>MEKSFVVELIQNVAFLLVFTFFYGKRWIENIRSERILPKVLIGVVVGVIGMFFMYNRWMYQPGHSLDLRTVLLSISGLYLGAIPTIVAMLLMAIYRIIIGGDLVVLGLLLIASSGLLGIGWRHFQQKRGKPNGILSLYILGILTHAVMLLWLIILPKEEFVNFLQRLVFPVMLIYPLITLVYRNINEQATDKLGKRKSKRQVYRTGTTVCAHNAKH</sequence>
<evidence type="ECO:0000313" key="8">
    <source>
        <dbReference type="EMBL" id="AHW61953.1"/>
    </source>
</evidence>
<reference evidence="9 11" key="2">
    <citation type="submission" date="2016-10" db="EMBL/GenBank/DDBJ databases">
        <authorList>
            <person name="de Groot N.N."/>
        </authorList>
    </citation>
    <scope>NUCLEOTIDE SEQUENCE [LARGE SCALE GENOMIC DNA]</scope>
    <source>
        <strain evidence="9 11">DSM 25947</strain>
    </source>
</reference>
<evidence type="ECO:0000313" key="10">
    <source>
        <dbReference type="Proteomes" id="UP000023772"/>
    </source>
</evidence>
<feature type="transmembrane region" description="Helical" evidence="6">
    <location>
        <begin position="133"/>
        <end position="155"/>
    </location>
</feature>
<dbReference type="GO" id="GO:0005886">
    <property type="term" value="C:plasma membrane"/>
    <property type="evidence" value="ECO:0007669"/>
    <property type="project" value="UniProtKB-SubCell"/>
</dbReference>
<dbReference type="AlphaFoldDB" id="X5DG76"/>
<protein>
    <submittedName>
        <fullName evidence="9">5TMR of 5TMR-LYT</fullName>
    </submittedName>
</protein>
<dbReference type="Proteomes" id="UP000181981">
    <property type="component" value="Unassembled WGS sequence"/>
</dbReference>
<dbReference type="GO" id="GO:0000155">
    <property type="term" value="F:phosphorelay sensor kinase activity"/>
    <property type="evidence" value="ECO:0007669"/>
    <property type="project" value="InterPro"/>
</dbReference>
<evidence type="ECO:0000313" key="9">
    <source>
        <dbReference type="EMBL" id="SET63873.1"/>
    </source>
</evidence>
<keyword evidence="4 6" id="KW-1133">Transmembrane helix</keyword>
<evidence type="ECO:0000259" key="7">
    <source>
        <dbReference type="Pfam" id="PF07694"/>
    </source>
</evidence>
<evidence type="ECO:0000256" key="4">
    <source>
        <dbReference type="ARBA" id="ARBA00022989"/>
    </source>
</evidence>
<dbReference type="EMBL" id="FOHT01000018">
    <property type="protein sequence ID" value="SET63873.1"/>
    <property type="molecule type" value="Genomic_DNA"/>
</dbReference>
<dbReference type="eggNOG" id="COG3275">
    <property type="taxonomic scope" value="Bacteria"/>
</dbReference>
<evidence type="ECO:0000256" key="2">
    <source>
        <dbReference type="ARBA" id="ARBA00022475"/>
    </source>
</evidence>
<keyword evidence="5 6" id="KW-0472">Membrane</keyword>
<evidence type="ECO:0000256" key="1">
    <source>
        <dbReference type="ARBA" id="ARBA00004651"/>
    </source>
</evidence>
<dbReference type="OrthoDB" id="1316910at2"/>
<keyword evidence="3 6" id="KW-0812">Transmembrane</keyword>
<comment type="subcellular location">
    <subcellularLocation>
        <location evidence="1">Cell membrane</location>
        <topology evidence="1">Multi-pass membrane protein</topology>
    </subcellularLocation>
</comment>
<dbReference type="HOGENOM" id="CLU_1275999_0_0_10"/>
<dbReference type="STRING" id="1168034.FH5T_11780"/>
<feature type="transmembrane region" description="Helical" evidence="6">
    <location>
        <begin position="6"/>
        <end position="24"/>
    </location>
</feature>
<evidence type="ECO:0000256" key="6">
    <source>
        <dbReference type="SAM" id="Phobius"/>
    </source>
</evidence>
<name>X5DG76_9BACT</name>
<organism evidence="9 11">
    <name type="scientific">Draconibacterium orientale</name>
    <dbReference type="NCBI Taxonomy" id="1168034"/>
    <lineage>
        <taxon>Bacteria</taxon>
        <taxon>Pseudomonadati</taxon>
        <taxon>Bacteroidota</taxon>
        <taxon>Bacteroidia</taxon>
        <taxon>Marinilabiliales</taxon>
        <taxon>Prolixibacteraceae</taxon>
        <taxon>Draconibacterium</taxon>
    </lineage>
</organism>
<dbReference type="KEGG" id="dori:FH5T_11780"/>
<dbReference type="GO" id="GO:0071555">
    <property type="term" value="P:cell wall organization"/>
    <property type="evidence" value="ECO:0007669"/>
    <property type="project" value="InterPro"/>
</dbReference>
<feature type="transmembrane region" description="Helical" evidence="6">
    <location>
        <begin position="103"/>
        <end position="121"/>
    </location>
</feature>
<dbReference type="EMBL" id="CP007451">
    <property type="protein sequence ID" value="AHW61953.1"/>
    <property type="molecule type" value="Genomic_DNA"/>
</dbReference>
<proteinExistence type="predicted"/>
<evidence type="ECO:0000313" key="11">
    <source>
        <dbReference type="Proteomes" id="UP000181981"/>
    </source>
</evidence>
<dbReference type="InterPro" id="IPR011620">
    <property type="entry name" value="Sig_transdc_His_kinase_LytS_TM"/>
</dbReference>
<gene>
    <name evidence="8" type="ORF">FH5T_11780</name>
    <name evidence="9" type="ORF">SAMN05444285_11875</name>
</gene>
<keyword evidence="2" id="KW-1003">Cell membrane</keyword>
<dbReference type="RefSeq" id="WP_038558518.1">
    <property type="nucleotide sequence ID" value="NZ_FOHT01000018.1"/>
</dbReference>
<feature type="transmembrane region" description="Helical" evidence="6">
    <location>
        <begin position="167"/>
        <end position="185"/>
    </location>
</feature>
<feature type="transmembrane region" description="Helical" evidence="6">
    <location>
        <begin position="70"/>
        <end position="91"/>
    </location>
</feature>
<reference evidence="8 10" key="1">
    <citation type="submission" date="2014-03" db="EMBL/GenBank/DDBJ databases">
        <title>Complete genome sequence of a deeply braunched marine Bacteroidia bacterium Draconibacterium orientale type strain FH5T.</title>
        <authorList>
            <person name="Li X."/>
            <person name="Wang X."/>
            <person name="Xie Z."/>
            <person name="Du Z."/>
            <person name="Chen G."/>
        </authorList>
    </citation>
    <scope>NUCLEOTIDE SEQUENCE [LARGE SCALE GENOMIC DNA]</scope>
    <source>
        <strain evidence="8 10">FH5</strain>
    </source>
</reference>
<feature type="transmembrane region" description="Helical" evidence="6">
    <location>
        <begin position="36"/>
        <end position="58"/>
    </location>
</feature>
<accession>X5DG76</accession>
<keyword evidence="10" id="KW-1185">Reference proteome</keyword>
<evidence type="ECO:0000256" key="5">
    <source>
        <dbReference type="ARBA" id="ARBA00023136"/>
    </source>
</evidence>
<feature type="domain" description="Signal transduction histidine kinase 5TM receptor LytS transmembrane region" evidence="7">
    <location>
        <begin position="33"/>
        <end position="182"/>
    </location>
</feature>